<dbReference type="Proteomes" id="UP000178666">
    <property type="component" value="Chromosome"/>
</dbReference>
<dbReference type="Proteomes" id="UP000075221">
    <property type="component" value="Chromosome"/>
</dbReference>
<dbReference type="RefSeq" id="WP_062819707.1">
    <property type="nucleotide sequence ID" value="NZ_CP014352.1"/>
</dbReference>
<name>A0AAC8YF76_9ACTN</name>
<evidence type="ECO:0000313" key="4">
    <source>
        <dbReference type="EMBL" id="AOZ47115.1"/>
    </source>
</evidence>
<evidence type="ECO:0000313" key="5">
    <source>
        <dbReference type="Proteomes" id="UP000075221"/>
    </source>
</evidence>
<keyword evidence="6" id="KW-1185">Reference proteome</keyword>
<reference evidence="4 6" key="1">
    <citation type="journal article" date="2016" name="Plant Dis.">
        <title>Improved production of propionic acid using genome shuffling.</title>
        <authorList>
            <person name="Luna-Flores C.H."/>
            <person name="Palfreyman R.W."/>
            <person name="Kromer J.O."/>
            <person name="Nielsen L.K."/>
            <person name="Marcellin E."/>
        </authorList>
    </citation>
    <scope>NUCLEOTIDE SEQUENCE [LARGE SCALE GENOMIC DNA]</scope>
    <source>
        <strain evidence="4 6">F3E8</strain>
    </source>
</reference>
<keyword evidence="2" id="KW-0472">Membrane</keyword>
<keyword evidence="2" id="KW-1133">Transmembrane helix</keyword>
<evidence type="ECO:0000256" key="1">
    <source>
        <dbReference type="SAM" id="MobiDB-lite"/>
    </source>
</evidence>
<feature type="region of interest" description="Disordered" evidence="1">
    <location>
        <begin position="38"/>
        <end position="130"/>
    </location>
</feature>
<proteinExistence type="predicted"/>
<keyword evidence="2" id="KW-0812">Transmembrane</keyword>
<accession>A0AAC8YF76</accession>
<organism evidence="3 5">
    <name type="scientific">Acidipropionibacterium acidipropionici</name>
    <dbReference type="NCBI Taxonomy" id="1748"/>
    <lineage>
        <taxon>Bacteria</taxon>
        <taxon>Bacillati</taxon>
        <taxon>Actinomycetota</taxon>
        <taxon>Actinomycetes</taxon>
        <taxon>Propionibacteriales</taxon>
        <taxon>Propionibacteriaceae</taxon>
        <taxon>Acidipropionibacterium</taxon>
    </lineage>
</organism>
<protein>
    <submittedName>
        <fullName evidence="3">Uncharacterized protein</fullName>
    </submittedName>
</protein>
<evidence type="ECO:0000313" key="3">
    <source>
        <dbReference type="EMBL" id="AMS05646.1"/>
    </source>
</evidence>
<dbReference type="EMBL" id="CP015970">
    <property type="protein sequence ID" value="AOZ47115.1"/>
    <property type="molecule type" value="Genomic_DNA"/>
</dbReference>
<dbReference type="AlphaFoldDB" id="A0AAC8YF76"/>
<evidence type="ECO:0000256" key="2">
    <source>
        <dbReference type="SAM" id="Phobius"/>
    </source>
</evidence>
<reference evidence="3 5" key="2">
    <citation type="submission" date="2016-02" db="EMBL/GenBank/DDBJ databases">
        <title>Complete Genome Sequence of Propionibacterium acidipropionici ATCC 55737.</title>
        <authorList>
            <person name="Luna Flores C.H."/>
            <person name="Nielsen L.K."/>
            <person name="Marcellin E."/>
        </authorList>
    </citation>
    <scope>NUCLEOTIDE SEQUENCE [LARGE SCALE GENOMIC DNA]</scope>
    <source>
        <strain evidence="3 5">ATCC 55737</strain>
    </source>
</reference>
<gene>
    <name evidence="4" type="ORF">A8L58_10930</name>
    <name evidence="3" type="ORF">AXH35_09490</name>
</gene>
<feature type="compositionally biased region" description="Polar residues" evidence="1">
    <location>
        <begin position="108"/>
        <end position="120"/>
    </location>
</feature>
<feature type="transmembrane region" description="Helical" evidence="2">
    <location>
        <begin position="12"/>
        <end position="33"/>
    </location>
</feature>
<evidence type="ECO:0000313" key="6">
    <source>
        <dbReference type="Proteomes" id="UP000178666"/>
    </source>
</evidence>
<dbReference type="EMBL" id="CP014352">
    <property type="protein sequence ID" value="AMS05646.1"/>
    <property type="molecule type" value="Genomic_DNA"/>
</dbReference>
<sequence length="130" mass="14057">MQCLLIPTEMGILIMLMFIFAVGGVVLAVALGASRSRRNAQLTPPYYPNYPQMPGNLPNGAHPYQGYPSDPRAAQQPGYPPQAQPGWDPRNGYPPTAPYGQAPYPQGGTPQAEQPSTQPDQPGREDPRAE</sequence>